<keyword evidence="3" id="KW-1185">Reference proteome</keyword>
<dbReference type="GO" id="GO:0051782">
    <property type="term" value="P:negative regulation of cell division"/>
    <property type="evidence" value="ECO:0007669"/>
    <property type="project" value="TreeGrafter"/>
</dbReference>
<dbReference type="AlphaFoldDB" id="C8W0P1"/>
<dbReference type="SUPFAM" id="SSF52540">
    <property type="entry name" value="P-loop containing nucleoside triphosphate hydrolases"/>
    <property type="match status" value="1"/>
</dbReference>
<protein>
    <submittedName>
        <fullName evidence="2">Septum formation inhibitor-activating ATPase-like protein</fullName>
    </submittedName>
</protein>
<dbReference type="GO" id="GO:0016887">
    <property type="term" value="F:ATP hydrolysis activity"/>
    <property type="evidence" value="ECO:0007669"/>
    <property type="project" value="TreeGrafter"/>
</dbReference>
<evidence type="ECO:0000313" key="2">
    <source>
        <dbReference type="EMBL" id="ACV63296.1"/>
    </source>
</evidence>
<evidence type="ECO:0000259" key="1">
    <source>
        <dbReference type="Pfam" id="PF13614"/>
    </source>
</evidence>
<dbReference type="RefSeq" id="WP_015757996.1">
    <property type="nucleotide sequence ID" value="NC_013216.1"/>
</dbReference>
<accession>C8W0P1</accession>
<dbReference type="KEGG" id="dae:Dtox_2490"/>
<dbReference type="EMBL" id="CP001720">
    <property type="protein sequence ID" value="ACV63296.1"/>
    <property type="molecule type" value="Genomic_DNA"/>
</dbReference>
<organism evidence="2 3">
    <name type="scientific">Desulfofarcimen acetoxidans (strain ATCC 49208 / DSM 771 / KCTC 5769 / VKM B-1644 / 5575)</name>
    <name type="common">Desulfotomaculum acetoxidans</name>
    <dbReference type="NCBI Taxonomy" id="485916"/>
    <lineage>
        <taxon>Bacteria</taxon>
        <taxon>Bacillati</taxon>
        <taxon>Bacillota</taxon>
        <taxon>Clostridia</taxon>
        <taxon>Eubacteriales</taxon>
        <taxon>Peptococcaceae</taxon>
        <taxon>Desulfofarcimen</taxon>
    </lineage>
</organism>
<gene>
    <name evidence="2" type="ordered locus">Dtox_2490</name>
</gene>
<dbReference type="OrthoDB" id="9794577at2"/>
<dbReference type="GO" id="GO:0005829">
    <property type="term" value="C:cytosol"/>
    <property type="evidence" value="ECO:0007669"/>
    <property type="project" value="TreeGrafter"/>
</dbReference>
<dbReference type="PANTHER" id="PTHR43384">
    <property type="entry name" value="SEPTUM SITE-DETERMINING PROTEIN MIND HOMOLOG, CHLOROPLASTIC-RELATED"/>
    <property type="match status" value="1"/>
</dbReference>
<sequence length="416" mass="45813">MKVLICDTNAEFIRSLTTAVNADFVVATTTQDAFNNGMVNIAVISDDFSEWEAIARHLSSQGVDCYILTANITNIEIWKKSTFNGCKGVWLKETAATEMSGKIQTSSVKRPLREQLTRQSTPDYSQVNNAQINNVVPERKRNQPFPVHGQQKPTIIPKRELICFFGVNGGVGKTTMAINTGIALAKQGQSTVLVDFDVFSGDVVTRLKVKPTTTMVDWIRGNSDDLSQCLADHHSTGLKILPAPLNHEEGELINPEITGKILSILTRRFDVVIVDTAPLLIAPTLITIEHATRVFILVPPDSATVAKTNTVIRRMDMINFEKDKFSLLVTKMPKKQPLRVNDMTSVLNMKLAGIIPYDEGVQVESNLGTPPVLSRRASKFAKSVTSLCNTIIPSNIAPEKSSLLKFAFWKRSGGAF</sequence>
<dbReference type="Gene3D" id="3.40.50.300">
    <property type="entry name" value="P-loop containing nucleotide triphosphate hydrolases"/>
    <property type="match status" value="1"/>
</dbReference>
<dbReference type="Pfam" id="PF13614">
    <property type="entry name" value="AAA_31"/>
    <property type="match status" value="1"/>
</dbReference>
<dbReference type="GO" id="GO:0009898">
    <property type="term" value="C:cytoplasmic side of plasma membrane"/>
    <property type="evidence" value="ECO:0007669"/>
    <property type="project" value="TreeGrafter"/>
</dbReference>
<evidence type="ECO:0000313" key="3">
    <source>
        <dbReference type="Proteomes" id="UP000002217"/>
    </source>
</evidence>
<name>C8W0P1_DESAS</name>
<dbReference type="GO" id="GO:0005524">
    <property type="term" value="F:ATP binding"/>
    <property type="evidence" value="ECO:0007669"/>
    <property type="project" value="TreeGrafter"/>
</dbReference>
<reference evidence="2 3" key="1">
    <citation type="journal article" date="2009" name="Stand. Genomic Sci.">
        <title>Complete genome sequence of Desulfotomaculum acetoxidans type strain (5575).</title>
        <authorList>
            <person name="Spring S."/>
            <person name="Lapidus A."/>
            <person name="Schroder M."/>
            <person name="Gleim D."/>
            <person name="Sims D."/>
            <person name="Meincke L."/>
            <person name="Glavina Del Rio T."/>
            <person name="Tice H."/>
            <person name="Copeland A."/>
            <person name="Cheng J.F."/>
            <person name="Lucas S."/>
            <person name="Chen F."/>
            <person name="Nolan M."/>
            <person name="Bruce D."/>
            <person name="Goodwin L."/>
            <person name="Pitluck S."/>
            <person name="Ivanova N."/>
            <person name="Mavromatis K."/>
            <person name="Mikhailova N."/>
            <person name="Pati A."/>
            <person name="Chen A."/>
            <person name="Palaniappan K."/>
            <person name="Land M."/>
            <person name="Hauser L."/>
            <person name="Chang Y.J."/>
            <person name="Jeffries C.D."/>
            <person name="Chain P."/>
            <person name="Saunders E."/>
            <person name="Brettin T."/>
            <person name="Detter J.C."/>
            <person name="Goker M."/>
            <person name="Bristow J."/>
            <person name="Eisen J.A."/>
            <person name="Markowitz V."/>
            <person name="Hugenholtz P."/>
            <person name="Kyrpides N.C."/>
            <person name="Klenk H.P."/>
            <person name="Han C."/>
        </authorList>
    </citation>
    <scope>NUCLEOTIDE SEQUENCE [LARGE SCALE GENOMIC DNA]</scope>
    <source>
        <strain evidence="3">ATCC 49208 / DSM 771 / VKM B-1644</strain>
    </source>
</reference>
<dbReference type="InterPro" id="IPR050625">
    <property type="entry name" value="ParA/MinD_ATPase"/>
</dbReference>
<dbReference type="InterPro" id="IPR025669">
    <property type="entry name" value="AAA_dom"/>
</dbReference>
<dbReference type="eggNOG" id="COG4963">
    <property type="taxonomic scope" value="Bacteria"/>
</dbReference>
<proteinExistence type="predicted"/>
<dbReference type="PANTHER" id="PTHR43384:SF13">
    <property type="entry name" value="SLR0110 PROTEIN"/>
    <property type="match status" value="1"/>
</dbReference>
<dbReference type="STRING" id="485916.Dtox_2490"/>
<dbReference type="HOGENOM" id="CLU_650084_0_0_9"/>
<dbReference type="InterPro" id="IPR027417">
    <property type="entry name" value="P-loop_NTPase"/>
</dbReference>
<feature type="domain" description="AAA" evidence="1">
    <location>
        <begin position="161"/>
        <end position="314"/>
    </location>
</feature>
<dbReference type="Proteomes" id="UP000002217">
    <property type="component" value="Chromosome"/>
</dbReference>